<organism evidence="1 2">
    <name type="scientific">Phyllobacterium ifriqiyense</name>
    <dbReference type="NCBI Taxonomy" id="314238"/>
    <lineage>
        <taxon>Bacteria</taxon>
        <taxon>Pseudomonadati</taxon>
        <taxon>Pseudomonadota</taxon>
        <taxon>Alphaproteobacteria</taxon>
        <taxon>Hyphomicrobiales</taxon>
        <taxon>Phyllobacteriaceae</taxon>
        <taxon>Phyllobacterium</taxon>
    </lineage>
</organism>
<accession>A0ABU0S4T1</accession>
<dbReference type="EMBL" id="JAUSZT010000002">
    <property type="protein sequence ID" value="MDQ0995760.1"/>
    <property type="molecule type" value="Genomic_DNA"/>
</dbReference>
<proteinExistence type="predicted"/>
<keyword evidence="2" id="KW-1185">Reference proteome</keyword>
<dbReference type="InterPro" id="IPR007833">
    <property type="entry name" value="Capsule_polysaccharide_synth"/>
</dbReference>
<dbReference type="Proteomes" id="UP001237780">
    <property type="component" value="Unassembled WGS sequence"/>
</dbReference>
<comment type="caution">
    <text evidence="1">The sequence shown here is derived from an EMBL/GenBank/DDBJ whole genome shotgun (WGS) entry which is preliminary data.</text>
</comment>
<gene>
    <name evidence="1" type="ORF">QFZ34_000937</name>
</gene>
<dbReference type="CDD" id="cd16441">
    <property type="entry name" value="beta_Kdo_transferase_KpsS"/>
    <property type="match status" value="1"/>
</dbReference>
<sequence length="476" mass="52968">MGHKIGRHESDQLGLIVSFPERTGHTQPTQKPLILLLQGPVGPFFRVLSTELEAEGYDVLKVNFNGGDWSYFRGSKTLHFSGTTEAWSDWLSDFIRGRKPETIVLFGDSRPYHRQAIRVAQQAGIPVASFEEGYVRPNFITLEWGGNNAMSPLRTHTPRLVARGPALPPEQVKGNLFRAMTFLAIRYYLAKTAGTVFFRGNAHHRSRGIISESILWTRNFYRKLRYYPANNELMLNLIENLEGQYFVVALQVHDDQQLLRHGRGWTMERLITESLRSFERHAASNHHLVIKIHPMDRGHKSYRPFAMALARIAGCEDRVHIVDDGSIGLLIRHSLGLVTVNSTSGLLALNHGKPLLALGDALYSGQGLSFAHDPQKGAVASNMDAFWASPEAPDKTAVNAFNARMHDESLVNGSFYLRNLLEATAKRVVKRIQLELKIVPIDEASSLVTMPSAQDRTTATTEAATVGASVSADAVN</sequence>
<name>A0ABU0S4T1_9HYPH</name>
<dbReference type="RefSeq" id="WP_307277489.1">
    <property type="nucleotide sequence ID" value="NZ_JAUSZT010000002.1"/>
</dbReference>
<evidence type="ECO:0000313" key="2">
    <source>
        <dbReference type="Proteomes" id="UP001237780"/>
    </source>
</evidence>
<dbReference type="Pfam" id="PF05159">
    <property type="entry name" value="Capsule_synth"/>
    <property type="match status" value="1"/>
</dbReference>
<evidence type="ECO:0000313" key="1">
    <source>
        <dbReference type="EMBL" id="MDQ0995760.1"/>
    </source>
</evidence>
<protein>
    <submittedName>
        <fullName evidence="1">Capsular polysaccharide export protein</fullName>
    </submittedName>
</protein>
<reference evidence="1 2" key="1">
    <citation type="submission" date="2023-07" db="EMBL/GenBank/DDBJ databases">
        <title>Comparative genomics of wheat-associated soil bacteria to identify genetic determinants of phenazine resistance.</title>
        <authorList>
            <person name="Mouncey N."/>
        </authorList>
    </citation>
    <scope>NUCLEOTIDE SEQUENCE [LARGE SCALE GENOMIC DNA]</scope>
    <source>
        <strain evidence="1 2">W4I11</strain>
    </source>
</reference>